<dbReference type="AlphaFoldDB" id="A0A0P1LIX4"/>
<dbReference type="SUPFAM" id="SSF55486">
    <property type="entry name" value="Metalloproteases ('zincins'), catalytic domain"/>
    <property type="match status" value="1"/>
</dbReference>
<dbReference type="InterPro" id="IPR027268">
    <property type="entry name" value="Peptidase_M4/M1_CTD_sf"/>
</dbReference>
<keyword evidence="8" id="KW-1185">Reference proteome</keyword>
<dbReference type="EMBL" id="CZVI01000004">
    <property type="protein sequence ID" value="CUS81453.1"/>
    <property type="molecule type" value="Genomic_DNA"/>
</dbReference>
<name>A0A0P1LIX4_9BACT</name>
<accession>A0A0S4MRH2</accession>
<feature type="binding site" evidence="2">
    <location>
        <position position="383"/>
    </location>
    <ligand>
        <name>Zn(2+)</name>
        <dbReference type="ChEBI" id="CHEBI:29105"/>
        <note>catalytic</note>
    </ligand>
</feature>
<feature type="domain" description="Peptidase M1 membrane alanine aminopeptidase" evidence="4">
    <location>
        <begin position="324"/>
        <end position="538"/>
    </location>
</feature>
<dbReference type="RefSeq" id="WP_141653873.1">
    <property type="nucleotide sequence ID" value="NZ_CZVI01000004.1"/>
</dbReference>
<evidence type="ECO:0000313" key="8">
    <source>
        <dbReference type="Proteomes" id="UP000182200"/>
    </source>
</evidence>
<dbReference type="Proteomes" id="UP000182200">
    <property type="component" value="Unassembled WGS sequence"/>
</dbReference>
<dbReference type="PANTHER" id="PTHR45726:SF3">
    <property type="entry name" value="LEUKOTRIENE A-4 HYDROLASE"/>
    <property type="match status" value="1"/>
</dbReference>
<dbReference type="Pfam" id="PF01433">
    <property type="entry name" value="Peptidase_M1"/>
    <property type="match status" value="1"/>
</dbReference>
<organism evidence="6 7">
    <name type="scientific">Candidatus Kryptonium thompsonii</name>
    <dbReference type="NCBI Taxonomy" id="1633631"/>
    <lineage>
        <taxon>Bacteria</taxon>
        <taxon>Pseudomonadati</taxon>
        <taxon>Candidatus Kryptoniota</taxon>
        <taxon>Candidatus Kryptonium</taxon>
    </lineage>
</organism>
<sequence length="1023" mass="119283">MKKLAILTLLTSIFITSWVFPSQQDNYWQQHVHYKIKAKLDPDNNIITGSETLIYTNNSPDELDKVYFRLYWNLFKQNSHGWKYAEKRKMYTRLKKDYKGVQLKKFSIISQGNEIPLDYKIDDTILEAKLPQVLKSGESITFKIEWEAEVPPGPGMRTGVSNRCFDIAQWYPQISVYDKYGWHKDQYIGTGEFHNDFGDFEVELEIPRSFIVAYSGELLNPAEVLPDSVIQKLEEAKNNPEKIYRIADFSERKITDEDKTTYITWKFIAKNVRDFAFSAYEKYIWDAVFWKNEEHPYGGVMIHALYFKGNQAHWKDEAVKFGLHAIKFFSENFGLYVYPNAFIMSSYAVGGGMEYPGIVFIGYNITNSPYRGLFGVIVHELGHQWYPMMISNNETEFAFMDEGFNTFITTLAFEAYYGRKNNLLDTTKWFIRSAGVSTDERENNQRQYLLLAVTGYEEPIATHADHWLENYPATTAFYPKTATVMFMLQYVLGDSTFSKLMKEYYNRWKFKHPYPEDFYNLAMEVSGNKDLRWFFDQWFHRTYTCDYGIKSMKSKQIQKDGKEVYETTIKVIRKGRAVMPIDIAIKMKNGEITTVNLPVDIWLNDEWENEIKIELPSKPVSAEINPDLRIADVNRLNNTYPFPKVKISIDNTIPLSQIIAPLDAYWLRLRPSIWYNIPDGFKIGLKLNGSYLDDVISNKLWILYSVRTNNLDFYLNNNRRIPFEISKNTFTEFELFKIEGRYGGGFGLRKRFSKTLTIPPFHNLTLKVQLFKSINNNYVDPIYKWDDGRLTRLILGYTYFNYSEILQTKFSLSFESSTMLSNFNYSKVYSEIVQKLQLGSGYTISLRLFGGYGNGSIPNQTKFFIATSSPIEQLYVPIYRSKIFPADFRKHVEPFGGAGLRGYLDQNISDDRVYSANLEINFSSLLPFMRTLPIIGNIFKTTIFFDAGKIWSQNERTSFKNIKYDLGFGIKTDLIKQMSSITNIFSEIGLNTIRVDFPIYVSHPLNGEKRAKFRWVIGFDIGF</sequence>
<feature type="signal peptide" evidence="3">
    <location>
        <begin position="1"/>
        <end position="21"/>
    </location>
</feature>
<dbReference type="GO" id="GO:0008270">
    <property type="term" value="F:zinc ion binding"/>
    <property type="evidence" value="ECO:0007669"/>
    <property type="project" value="InterPro"/>
</dbReference>
<dbReference type="Gene3D" id="2.40.160.50">
    <property type="entry name" value="membrane protein fhac: a member of the omp85/tpsb transporter family"/>
    <property type="match status" value="1"/>
</dbReference>
<evidence type="ECO:0000256" key="3">
    <source>
        <dbReference type="SAM" id="SignalP"/>
    </source>
</evidence>
<evidence type="ECO:0000259" key="4">
    <source>
        <dbReference type="Pfam" id="PF01433"/>
    </source>
</evidence>
<evidence type="ECO:0000313" key="6">
    <source>
        <dbReference type="EMBL" id="CUU01630.1"/>
    </source>
</evidence>
<proteinExistence type="predicted"/>
<comment type="cofactor">
    <cofactor evidence="2">
        <name>Zn(2+)</name>
        <dbReference type="ChEBI" id="CHEBI:29105"/>
    </cofactor>
    <text evidence="2">Binds 1 zinc ion per subunit.</text>
</comment>
<feature type="active site" description="Proton acceptor" evidence="1">
    <location>
        <position position="380"/>
    </location>
</feature>
<dbReference type="Proteomes" id="UP000182011">
    <property type="component" value="Unassembled WGS sequence"/>
</dbReference>
<dbReference type="STRING" id="1633631.GCA_001442925_00324"/>
<dbReference type="InterPro" id="IPR034015">
    <property type="entry name" value="M1_LTA4H"/>
</dbReference>
<evidence type="ECO:0000313" key="7">
    <source>
        <dbReference type="Proteomes" id="UP000182011"/>
    </source>
</evidence>
<accession>A0A0P1MPM4</accession>
<protein>
    <submittedName>
        <fullName evidence="6">Peptidase family M1</fullName>
    </submittedName>
</protein>
<keyword evidence="2" id="KW-0862">Zinc</keyword>
<dbReference type="CDD" id="cd09604">
    <property type="entry name" value="M1_APN_like"/>
    <property type="match status" value="1"/>
</dbReference>
<feature type="binding site" evidence="2">
    <location>
        <position position="402"/>
    </location>
    <ligand>
        <name>Zn(2+)</name>
        <dbReference type="ChEBI" id="CHEBI:29105"/>
        <note>catalytic</note>
    </ligand>
</feature>
<dbReference type="GO" id="GO:0008237">
    <property type="term" value="F:metallopeptidase activity"/>
    <property type="evidence" value="ECO:0007669"/>
    <property type="project" value="InterPro"/>
</dbReference>
<dbReference type="PANTHER" id="PTHR45726">
    <property type="entry name" value="LEUKOTRIENE A-4 HYDROLASE"/>
    <property type="match status" value="1"/>
</dbReference>
<feature type="binding site" evidence="2">
    <location>
        <position position="379"/>
    </location>
    <ligand>
        <name>Zn(2+)</name>
        <dbReference type="ChEBI" id="CHEBI:29105"/>
        <note>catalytic</note>
    </ligand>
</feature>
<evidence type="ECO:0000256" key="1">
    <source>
        <dbReference type="PIRSR" id="PIRSR634015-1"/>
    </source>
</evidence>
<keyword evidence="3" id="KW-0732">Signal</keyword>
<feature type="active site" description="Proton donor" evidence="1">
    <location>
        <position position="478"/>
    </location>
</feature>
<reference evidence="5 8" key="2">
    <citation type="submission" date="2015-11" db="EMBL/GenBank/DDBJ databases">
        <authorList>
            <person name="Varghese N."/>
        </authorList>
    </citation>
    <scope>NUCLEOTIDE SEQUENCE [LARGE SCALE GENOMIC DNA]</scope>
    <source>
        <strain evidence="5 8">JGI-8</strain>
    </source>
</reference>
<feature type="chain" id="PRO_5010277701" evidence="3">
    <location>
        <begin position="22"/>
        <end position="1023"/>
    </location>
</feature>
<evidence type="ECO:0000313" key="5">
    <source>
        <dbReference type="EMBL" id="CUS81453.1"/>
    </source>
</evidence>
<dbReference type="Gene3D" id="1.10.390.10">
    <property type="entry name" value="Neutral Protease Domain 2"/>
    <property type="match status" value="1"/>
</dbReference>
<keyword evidence="2" id="KW-0479">Metal-binding</keyword>
<reference evidence="6 7" key="1">
    <citation type="submission" date="2015-11" db="EMBL/GenBank/DDBJ databases">
        <authorList>
            <person name="Zhang Y."/>
            <person name="Guo Z."/>
        </authorList>
    </citation>
    <scope>NUCLEOTIDE SEQUENCE [LARGE SCALE GENOMIC DNA]</scope>
    <source>
        <strain evidence="6">JGI-4</strain>
    </source>
</reference>
<evidence type="ECO:0000256" key="2">
    <source>
        <dbReference type="PIRSR" id="PIRSR634015-3"/>
    </source>
</evidence>
<dbReference type="InterPro" id="IPR014782">
    <property type="entry name" value="Peptidase_M1_dom"/>
</dbReference>
<gene>
    <name evidence="6" type="ORF">JGI4_00322</name>
    <name evidence="5" type="ORF">JGI8_00514</name>
</gene>
<dbReference type="EMBL" id="FAOP01000002">
    <property type="protein sequence ID" value="CUU01630.1"/>
    <property type="molecule type" value="Genomic_DNA"/>
</dbReference>
<accession>A0A0P1LI60</accession>
<accession>A0A0P1LIX4</accession>